<name>A0A8H7UNJ8_9FUNG</name>
<dbReference type="AlphaFoldDB" id="A0A8H7UNJ8"/>
<dbReference type="Proteomes" id="UP000603453">
    <property type="component" value="Unassembled WGS sequence"/>
</dbReference>
<sequence>MAPRSTPTSRSTDEQLQLLETLRDIQNILVRVDSRIGTSIEGNASTVEAIDSLAELVAANNSAVPAAELASAFGEELFTIVGPAPGPVAIPATGPAPIIPAVVEYNPGAATEAFRHIRDYLWRPNFRSNNPAMVQANNNRPRWRTEVHFNESPNKELVLELLAYLGPTFINTGLRQRDLWDSVYRNFCRRRRQERASPEARVAANARARKAGREADHFHRRRMAYLSNKDAIDNAIGNDCSALIQKAAMSEGESEDEFPGVPGWRMIRTVRPGWRSDEFNQLIELLDSYSLLGLGVNVRQMLPRVFGRVADLAVPEGTGKIYANHGNNRCWLLGYYVT</sequence>
<dbReference type="EMBL" id="JAEPRD010000277">
    <property type="protein sequence ID" value="KAG2192666.1"/>
    <property type="molecule type" value="Genomic_DNA"/>
</dbReference>
<gene>
    <name evidence="1" type="ORF">INT47_009236</name>
</gene>
<organism evidence="1 2">
    <name type="scientific">Mucor saturninus</name>
    <dbReference type="NCBI Taxonomy" id="64648"/>
    <lineage>
        <taxon>Eukaryota</taxon>
        <taxon>Fungi</taxon>
        <taxon>Fungi incertae sedis</taxon>
        <taxon>Mucoromycota</taxon>
        <taxon>Mucoromycotina</taxon>
        <taxon>Mucoromycetes</taxon>
        <taxon>Mucorales</taxon>
        <taxon>Mucorineae</taxon>
        <taxon>Mucoraceae</taxon>
        <taxon>Mucor</taxon>
    </lineage>
</organism>
<proteinExistence type="predicted"/>
<keyword evidence="2" id="KW-1185">Reference proteome</keyword>
<dbReference type="OrthoDB" id="2287577at2759"/>
<evidence type="ECO:0000313" key="2">
    <source>
        <dbReference type="Proteomes" id="UP000603453"/>
    </source>
</evidence>
<evidence type="ECO:0000313" key="1">
    <source>
        <dbReference type="EMBL" id="KAG2192666.1"/>
    </source>
</evidence>
<comment type="caution">
    <text evidence="1">The sequence shown here is derived from an EMBL/GenBank/DDBJ whole genome shotgun (WGS) entry which is preliminary data.</text>
</comment>
<reference evidence="1" key="1">
    <citation type="submission" date="2020-12" db="EMBL/GenBank/DDBJ databases">
        <title>Metabolic potential, ecology and presence of endohyphal bacteria is reflected in genomic diversity of Mucoromycotina.</title>
        <authorList>
            <person name="Muszewska A."/>
            <person name="Okrasinska A."/>
            <person name="Steczkiewicz K."/>
            <person name="Drgas O."/>
            <person name="Orlowska M."/>
            <person name="Perlinska-Lenart U."/>
            <person name="Aleksandrzak-Piekarczyk T."/>
            <person name="Szatraj K."/>
            <person name="Zielenkiewicz U."/>
            <person name="Pilsyk S."/>
            <person name="Malc E."/>
            <person name="Mieczkowski P."/>
            <person name="Kruszewska J.S."/>
            <person name="Biernat P."/>
            <person name="Pawlowska J."/>
        </authorList>
    </citation>
    <scope>NUCLEOTIDE SEQUENCE</scope>
    <source>
        <strain evidence="1">WA0000017839</strain>
    </source>
</reference>
<accession>A0A8H7UNJ8</accession>
<protein>
    <submittedName>
        <fullName evidence="1">Uncharacterized protein</fullName>
    </submittedName>
</protein>